<evidence type="ECO:0000313" key="2">
    <source>
        <dbReference type="Proteomes" id="UP000620874"/>
    </source>
</evidence>
<dbReference type="Proteomes" id="UP000620874">
    <property type="component" value="Unassembled WGS sequence"/>
</dbReference>
<name>A0ABR8YBI6_9BACT</name>
<keyword evidence="2" id="KW-1185">Reference proteome</keyword>
<reference evidence="1 2" key="1">
    <citation type="submission" date="2020-08" db="EMBL/GenBank/DDBJ databases">
        <title>A Genomic Blueprint of the Chicken Gut Microbiome.</title>
        <authorList>
            <person name="Gilroy R."/>
            <person name="Ravi A."/>
            <person name="Getino M."/>
            <person name="Pursley I."/>
            <person name="Horton D.L."/>
            <person name="Alikhan N.-F."/>
            <person name="Baker D."/>
            <person name="Gharbi K."/>
            <person name="Hall N."/>
            <person name="Watson M."/>
            <person name="Adriaenssens E.M."/>
            <person name="Foster-Nyarko E."/>
            <person name="Jarju S."/>
            <person name="Secka A."/>
            <person name="Antonio M."/>
            <person name="Oren A."/>
            <person name="Chaudhuri R."/>
            <person name="La Ragione R.M."/>
            <person name="Hildebrand F."/>
            <person name="Pallen M.J."/>
        </authorList>
    </citation>
    <scope>NUCLEOTIDE SEQUENCE [LARGE SCALE GENOMIC DNA]</scope>
    <source>
        <strain evidence="1 2">Sa1CVN1</strain>
    </source>
</reference>
<evidence type="ECO:0008006" key="3">
    <source>
        <dbReference type="Google" id="ProtNLM"/>
    </source>
</evidence>
<sequence length="66" mass="7642">MAVDMTDETTAQYRQRISKMSIEDIQKAIDYLDQPGYNCEGLVTADEVIVPRTKILHEVLREKQQD</sequence>
<dbReference type="EMBL" id="JACSPP010000052">
    <property type="protein sequence ID" value="MBD8041456.1"/>
    <property type="molecule type" value="Genomic_DNA"/>
</dbReference>
<protein>
    <recommendedName>
        <fullName evidence="3">NETI motif-containing protein</fullName>
    </recommendedName>
</protein>
<organism evidence="1 2">
    <name type="scientific">Phocaeicola intestinalis</name>
    <dbReference type="NCBI Taxonomy" id="2762212"/>
    <lineage>
        <taxon>Bacteria</taxon>
        <taxon>Pseudomonadati</taxon>
        <taxon>Bacteroidota</taxon>
        <taxon>Bacteroidia</taxon>
        <taxon>Bacteroidales</taxon>
        <taxon>Bacteroidaceae</taxon>
        <taxon>Phocaeicola</taxon>
    </lineage>
</organism>
<comment type="caution">
    <text evidence="1">The sequence shown here is derived from an EMBL/GenBank/DDBJ whole genome shotgun (WGS) entry which is preliminary data.</text>
</comment>
<evidence type="ECO:0000313" key="1">
    <source>
        <dbReference type="EMBL" id="MBD8041456.1"/>
    </source>
</evidence>
<accession>A0ABR8YBI6</accession>
<proteinExistence type="predicted"/>
<gene>
    <name evidence="1" type="ORF">H9625_13600</name>
</gene>
<dbReference type="RefSeq" id="WP_191764849.1">
    <property type="nucleotide sequence ID" value="NZ_JACSPP010000052.1"/>
</dbReference>